<feature type="compositionally biased region" description="Acidic residues" evidence="1">
    <location>
        <begin position="371"/>
        <end position="381"/>
    </location>
</feature>
<dbReference type="Gene3D" id="3.40.630.30">
    <property type="match status" value="1"/>
</dbReference>
<dbReference type="InterPro" id="IPR000182">
    <property type="entry name" value="GNAT_dom"/>
</dbReference>
<name>A0A7S4FVR2_9EUGL</name>
<dbReference type="SUPFAM" id="SSF55729">
    <property type="entry name" value="Acyl-CoA N-acyltransferases (Nat)"/>
    <property type="match status" value="1"/>
</dbReference>
<evidence type="ECO:0000256" key="1">
    <source>
        <dbReference type="SAM" id="MobiDB-lite"/>
    </source>
</evidence>
<feature type="compositionally biased region" description="Basic and acidic residues" evidence="1">
    <location>
        <begin position="32"/>
        <end position="48"/>
    </location>
</feature>
<dbReference type="PROSITE" id="PS51186">
    <property type="entry name" value="GNAT"/>
    <property type="match status" value="1"/>
</dbReference>
<proteinExistence type="predicted"/>
<feature type="domain" description="N-acetyltransferase" evidence="2">
    <location>
        <begin position="127"/>
        <end position="293"/>
    </location>
</feature>
<evidence type="ECO:0000313" key="3">
    <source>
        <dbReference type="EMBL" id="CAE0816756.1"/>
    </source>
</evidence>
<dbReference type="CDD" id="cd04301">
    <property type="entry name" value="NAT_SF"/>
    <property type="match status" value="1"/>
</dbReference>
<feature type="region of interest" description="Disordered" evidence="1">
    <location>
        <begin position="31"/>
        <end position="53"/>
    </location>
</feature>
<organism evidence="3">
    <name type="scientific">Eutreptiella gymnastica</name>
    <dbReference type="NCBI Taxonomy" id="73025"/>
    <lineage>
        <taxon>Eukaryota</taxon>
        <taxon>Discoba</taxon>
        <taxon>Euglenozoa</taxon>
        <taxon>Euglenida</taxon>
        <taxon>Spirocuta</taxon>
        <taxon>Euglenophyceae</taxon>
        <taxon>Eutreptiales</taxon>
        <taxon>Eutreptiaceae</taxon>
        <taxon>Eutreptiella</taxon>
    </lineage>
</organism>
<evidence type="ECO:0000259" key="2">
    <source>
        <dbReference type="PROSITE" id="PS51186"/>
    </source>
</evidence>
<accession>A0A7S4FVR2</accession>
<reference evidence="3" key="1">
    <citation type="submission" date="2021-01" db="EMBL/GenBank/DDBJ databases">
        <authorList>
            <person name="Corre E."/>
            <person name="Pelletier E."/>
            <person name="Niang G."/>
            <person name="Scheremetjew M."/>
            <person name="Finn R."/>
            <person name="Kale V."/>
            <person name="Holt S."/>
            <person name="Cochrane G."/>
            <person name="Meng A."/>
            <person name="Brown T."/>
            <person name="Cohen L."/>
        </authorList>
    </citation>
    <scope>NUCLEOTIDE SEQUENCE</scope>
    <source>
        <strain evidence="3">CCMP1594</strain>
    </source>
</reference>
<dbReference type="AlphaFoldDB" id="A0A7S4FVR2"/>
<dbReference type="GO" id="GO:0016747">
    <property type="term" value="F:acyltransferase activity, transferring groups other than amino-acyl groups"/>
    <property type="evidence" value="ECO:0007669"/>
    <property type="project" value="InterPro"/>
</dbReference>
<protein>
    <recommendedName>
        <fullName evidence="2">N-acetyltransferase domain-containing protein</fullName>
    </recommendedName>
</protein>
<dbReference type="EMBL" id="HBJA01079782">
    <property type="protein sequence ID" value="CAE0816756.1"/>
    <property type="molecule type" value="Transcribed_RNA"/>
</dbReference>
<dbReference type="Pfam" id="PF00583">
    <property type="entry name" value="Acetyltransf_1"/>
    <property type="match status" value="1"/>
</dbReference>
<sequence length="381" mass="42936">MVAVQESLRDFHVTSFELNFKDYRELTQSPKRCMDSEEEISQKRRKVDDSDEDSESAAALTSLHSCTWSWDSDVDILDTLSLDNCDLSDSLSVGHRDDSDKEDVVEVDRSVTSTESKTVGWLTSNNMLQHLMEHEKDSDVLTEMLRDTFGHHIRALSQYCPAYNVRMGFIDLIEPGCQYAVLRLSCRIVGVAVIHPQFAGLPGFSVLSNFMIDRGFRGQGLGTYFIDAVHQQLVASGAKAIAMLQPATHAASAQMDSEAKRRQSWLTLQGYSAVAWDSVHPLAACARLQMLMDGLNPEDHAFLVRVGARQCLEATWQPYIAEGTILRQYSALKQMVGSGMYREMEKILKARECRREQQNRQRDLIMSDVSPSEDPEVGLDW</sequence>
<gene>
    <name evidence="3" type="ORF">EGYM00163_LOCUS27917</name>
</gene>
<feature type="region of interest" description="Disordered" evidence="1">
    <location>
        <begin position="359"/>
        <end position="381"/>
    </location>
</feature>
<dbReference type="InterPro" id="IPR016181">
    <property type="entry name" value="Acyl_CoA_acyltransferase"/>
</dbReference>